<dbReference type="Pfam" id="PF00591">
    <property type="entry name" value="Glycos_transf_3"/>
    <property type="match status" value="1"/>
</dbReference>
<dbReference type="InterPro" id="IPR036320">
    <property type="entry name" value="Glycosyl_Trfase_fam3_N_dom_sf"/>
</dbReference>
<protein>
    <submittedName>
        <fullName evidence="7">Anthranilate phosphoribosyltransferase</fullName>
    </submittedName>
</protein>
<gene>
    <name evidence="7" type="ORF">ACFOUO_03710</name>
</gene>
<evidence type="ECO:0000259" key="6">
    <source>
        <dbReference type="Pfam" id="PF02885"/>
    </source>
</evidence>
<dbReference type="PANTHER" id="PTHR43285:SF2">
    <property type="entry name" value="ANTHRANILATE PHOSPHORIBOSYLTRANSFERASE"/>
    <property type="match status" value="1"/>
</dbReference>
<dbReference type="SUPFAM" id="SSF47648">
    <property type="entry name" value="Nucleoside phosphorylase/phosphoribosyltransferase N-terminal domain"/>
    <property type="match status" value="1"/>
</dbReference>
<keyword evidence="3" id="KW-0822">Tryptophan biosynthesis</keyword>
<keyword evidence="2" id="KW-0808">Transferase</keyword>
<evidence type="ECO:0000256" key="2">
    <source>
        <dbReference type="ARBA" id="ARBA00022679"/>
    </source>
</evidence>
<feature type="domain" description="Glycosyl transferase family 3" evidence="5">
    <location>
        <begin position="92"/>
        <end position="328"/>
    </location>
</feature>
<dbReference type="RefSeq" id="WP_380703241.1">
    <property type="nucleotide sequence ID" value="NZ_JBHSAP010000007.1"/>
</dbReference>
<feature type="domain" description="Glycosyl transferase family 3 N-terminal" evidence="6">
    <location>
        <begin position="3"/>
        <end position="68"/>
    </location>
</feature>
<evidence type="ECO:0000313" key="8">
    <source>
        <dbReference type="Proteomes" id="UP001595843"/>
    </source>
</evidence>
<dbReference type="InterPro" id="IPR035902">
    <property type="entry name" value="Nuc_phospho_transferase"/>
</dbReference>
<keyword evidence="4" id="KW-0057">Aromatic amino acid biosynthesis</keyword>
<dbReference type="Proteomes" id="UP001595843">
    <property type="component" value="Unassembled WGS sequence"/>
</dbReference>
<keyword evidence="3" id="KW-0028">Amino-acid biosynthesis</keyword>
<dbReference type="InterPro" id="IPR005940">
    <property type="entry name" value="Anthranilate_Pribosyl_Tfrase"/>
</dbReference>
<dbReference type="EMBL" id="JBHSAP010000007">
    <property type="protein sequence ID" value="MFC4075908.1"/>
    <property type="molecule type" value="Genomic_DNA"/>
</dbReference>
<evidence type="ECO:0000256" key="3">
    <source>
        <dbReference type="ARBA" id="ARBA00022822"/>
    </source>
</evidence>
<reference evidence="8" key="1">
    <citation type="journal article" date="2019" name="Int. J. Syst. Evol. Microbiol.">
        <title>The Global Catalogue of Microorganisms (GCM) 10K type strain sequencing project: providing services to taxonomists for standard genome sequencing and annotation.</title>
        <authorList>
            <consortium name="The Broad Institute Genomics Platform"/>
            <consortium name="The Broad Institute Genome Sequencing Center for Infectious Disease"/>
            <person name="Wu L."/>
            <person name="Ma J."/>
        </authorList>
    </citation>
    <scope>NUCLEOTIDE SEQUENCE [LARGE SCALE GENOMIC DNA]</scope>
    <source>
        <strain evidence="8">IBRC-M 10813</strain>
    </source>
</reference>
<comment type="caution">
    <text evidence="7">The sequence shown here is derived from an EMBL/GenBank/DDBJ whole genome shotgun (WGS) entry which is preliminary data.</text>
</comment>
<keyword evidence="8" id="KW-1185">Reference proteome</keyword>
<dbReference type="GO" id="GO:0016757">
    <property type="term" value="F:glycosyltransferase activity"/>
    <property type="evidence" value="ECO:0007669"/>
    <property type="project" value="UniProtKB-KW"/>
</dbReference>
<dbReference type="Pfam" id="PF02885">
    <property type="entry name" value="Glycos_trans_3N"/>
    <property type="match status" value="1"/>
</dbReference>
<dbReference type="Gene3D" id="1.20.970.10">
    <property type="entry name" value="Transferase, Pyrimidine Nucleoside Phosphorylase, Chain C"/>
    <property type="match status" value="1"/>
</dbReference>
<evidence type="ECO:0000313" key="7">
    <source>
        <dbReference type="EMBL" id="MFC4075908.1"/>
    </source>
</evidence>
<dbReference type="PANTHER" id="PTHR43285">
    <property type="entry name" value="ANTHRANILATE PHOSPHORIBOSYLTRANSFERASE"/>
    <property type="match status" value="1"/>
</dbReference>
<accession>A0ABV8JF58</accession>
<keyword evidence="1 7" id="KW-0328">Glycosyltransferase</keyword>
<evidence type="ECO:0000256" key="4">
    <source>
        <dbReference type="ARBA" id="ARBA00023141"/>
    </source>
</evidence>
<sequence length="347" mass="38095">MIDILKEVGRGKKGARDLQYEEARYAAETILDFEAEPAQIGAFFLAERIKTESTDEILAFTEALRDRCDPFPVKNGIDCAGPYDGRKKSFLATIPAAFILSACGLPVTLHSCPSLPPKRGATPSETLEAAGISARHLPRETSIAAARESGVLFVPAERWCPPLARLRPIREQLGLRTVINTAEKLIRFSDAATIAVGVFHKSAFDKAMALLERLGAERGLVVQGVDGSEDVPIHRRSRVARFQGGHWEDRVIDPGEFGLKDEVPEEDWTDARLQAKTLHDVLEGDAPSACRNMALLNSGLRLWAAGLTSSPQEGIIRAQEALDQGLALERFRTFQKILLSHNRPIQS</sequence>
<evidence type="ECO:0000259" key="5">
    <source>
        <dbReference type="Pfam" id="PF00591"/>
    </source>
</evidence>
<evidence type="ECO:0000256" key="1">
    <source>
        <dbReference type="ARBA" id="ARBA00022676"/>
    </source>
</evidence>
<name>A0ABV8JF58_9BACL</name>
<dbReference type="Gene3D" id="3.40.1030.10">
    <property type="entry name" value="Nucleoside phosphorylase/phosphoribosyltransferase catalytic domain"/>
    <property type="match status" value="1"/>
</dbReference>
<dbReference type="InterPro" id="IPR000312">
    <property type="entry name" value="Glycosyl_Trfase_fam3"/>
</dbReference>
<proteinExistence type="predicted"/>
<dbReference type="SUPFAM" id="SSF52418">
    <property type="entry name" value="Nucleoside phosphorylase/phosphoribosyltransferase catalytic domain"/>
    <property type="match status" value="1"/>
</dbReference>
<organism evidence="7 8">
    <name type="scientific">Salinithrix halophila</name>
    <dbReference type="NCBI Taxonomy" id="1485204"/>
    <lineage>
        <taxon>Bacteria</taxon>
        <taxon>Bacillati</taxon>
        <taxon>Bacillota</taxon>
        <taxon>Bacilli</taxon>
        <taxon>Bacillales</taxon>
        <taxon>Thermoactinomycetaceae</taxon>
        <taxon>Salinithrix</taxon>
    </lineage>
</organism>
<dbReference type="InterPro" id="IPR017459">
    <property type="entry name" value="Glycosyl_Trfase_fam3_N_dom"/>
</dbReference>